<dbReference type="Gene3D" id="3.20.20.70">
    <property type="entry name" value="Aldolase class I"/>
    <property type="match status" value="1"/>
</dbReference>
<dbReference type="GO" id="GO:0010181">
    <property type="term" value="F:FMN binding"/>
    <property type="evidence" value="ECO:0007669"/>
    <property type="project" value="InterPro"/>
</dbReference>
<keyword evidence="3 5" id="KW-0560">Oxidoreductase</keyword>
<dbReference type="EMBL" id="JACHCE010000004">
    <property type="protein sequence ID" value="MBB5637249.1"/>
    <property type="molecule type" value="Genomic_DNA"/>
</dbReference>
<dbReference type="GO" id="GO:0016628">
    <property type="term" value="F:oxidoreductase activity, acting on the CH-CH group of donors, NAD or NADP as acceptor"/>
    <property type="evidence" value="ECO:0007669"/>
    <property type="project" value="UniProtKB-ARBA"/>
</dbReference>
<evidence type="ECO:0000256" key="1">
    <source>
        <dbReference type="ARBA" id="ARBA00001917"/>
    </source>
</evidence>
<evidence type="ECO:0000313" key="5">
    <source>
        <dbReference type="EMBL" id="MBB5637249.1"/>
    </source>
</evidence>
<dbReference type="SUPFAM" id="SSF51395">
    <property type="entry name" value="FMN-linked oxidoreductases"/>
    <property type="match status" value="1"/>
</dbReference>
<comment type="cofactor">
    <cofactor evidence="1">
        <name>FMN</name>
        <dbReference type="ChEBI" id="CHEBI:58210"/>
    </cofactor>
</comment>
<dbReference type="PANTHER" id="PTHR22893:SF91">
    <property type="entry name" value="NADPH DEHYDROGENASE 2-RELATED"/>
    <property type="match status" value="1"/>
</dbReference>
<name>A0A7W8ZNG3_9SPHI</name>
<comment type="caution">
    <text evidence="5">The sequence shown here is derived from an EMBL/GenBank/DDBJ whole genome shotgun (WGS) entry which is preliminary data.</text>
</comment>
<protein>
    <submittedName>
        <fullName evidence="5">N-ethylmaleimide reductase</fullName>
        <ecNumber evidence="5">1.-.-.-</ecNumber>
    </submittedName>
</protein>
<dbReference type="Proteomes" id="UP000537204">
    <property type="component" value="Unassembled WGS sequence"/>
</dbReference>
<reference evidence="5 6" key="1">
    <citation type="submission" date="2020-08" db="EMBL/GenBank/DDBJ databases">
        <title>Genomic Encyclopedia of Type Strains, Phase IV (KMG-V): Genome sequencing to study the core and pangenomes of soil and plant-associated prokaryotes.</title>
        <authorList>
            <person name="Whitman W."/>
        </authorList>
    </citation>
    <scope>NUCLEOTIDE SEQUENCE [LARGE SCALE GENOMIC DNA]</scope>
    <source>
        <strain evidence="5 6">S3M1</strain>
    </source>
</reference>
<dbReference type="GO" id="GO:0005829">
    <property type="term" value="C:cytosol"/>
    <property type="evidence" value="ECO:0007669"/>
    <property type="project" value="TreeGrafter"/>
</dbReference>
<dbReference type="Pfam" id="PF00724">
    <property type="entry name" value="Oxidored_FMN"/>
    <property type="match status" value="1"/>
</dbReference>
<accession>A0A7W8ZNG3</accession>
<gene>
    <name evidence="5" type="ORF">HDE68_003162</name>
</gene>
<dbReference type="RefSeq" id="WP_183883116.1">
    <property type="nucleotide sequence ID" value="NZ_JACHCE010000004.1"/>
</dbReference>
<organism evidence="5 6">
    <name type="scientific">Pedobacter cryoconitis</name>
    <dbReference type="NCBI Taxonomy" id="188932"/>
    <lineage>
        <taxon>Bacteria</taxon>
        <taxon>Pseudomonadati</taxon>
        <taxon>Bacteroidota</taxon>
        <taxon>Sphingobacteriia</taxon>
        <taxon>Sphingobacteriales</taxon>
        <taxon>Sphingobacteriaceae</taxon>
        <taxon>Pedobacter</taxon>
    </lineage>
</organism>
<dbReference type="FunFam" id="3.20.20.70:FF:000059">
    <property type="entry name" value="N-ethylmaleimide reductase, FMN-linked"/>
    <property type="match status" value="1"/>
</dbReference>
<dbReference type="EC" id="1.-.-.-" evidence="5"/>
<comment type="similarity">
    <text evidence="2">Belongs to the NADH:flavin oxidoreductase/NADH oxidase family.</text>
</comment>
<evidence type="ECO:0000259" key="4">
    <source>
        <dbReference type="Pfam" id="PF00724"/>
    </source>
</evidence>
<dbReference type="CDD" id="cd02933">
    <property type="entry name" value="OYE_like_FMN"/>
    <property type="match status" value="1"/>
</dbReference>
<proteinExistence type="inferred from homology"/>
<feature type="domain" description="NADH:flavin oxidoreductase/NADH oxidase N-terminal" evidence="4">
    <location>
        <begin position="7"/>
        <end position="341"/>
    </location>
</feature>
<evidence type="ECO:0000256" key="2">
    <source>
        <dbReference type="ARBA" id="ARBA00005979"/>
    </source>
</evidence>
<dbReference type="InterPro" id="IPR001155">
    <property type="entry name" value="OxRdtase_FMN_N"/>
</dbReference>
<sequence length="371" mass="40536">MKNQEILHQPYTLGSLVLKNRFVMAPMTRSRAINNLPNDLMVEYYRQRSGAGLIISEALAPSANATGYVRVPGIYKDAQIEGWKKITDVVHENDAKIFAQLMHTGWASHVDNLPEGGEILAPSALVSTGSEVWTDTTKSMQKSSLPREMTKADIEATIQEFTQAALNAVKAGFDGIELHGANGYLIDEFLNPASNHRTDEYGGSIENRARFYLEVTQSVANAIGKEKVGTRISPYGVFNGMVIYPEMEETFIYLAAELNKIGIVYLHVADHSSMGTPPLTASVKDGIRANFKGTLIGVNNYTAETALADIESGYLDLPAFGRAFIANPDLPSRILNNLPLNEPDKTTLYASGSTDEKGYTDYAFAGEVISK</sequence>
<dbReference type="InterPro" id="IPR045247">
    <property type="entry name" value="Oye-like"/>
</dbReference>
<evidence type="ECO:0000313" key="6">
    <source>
        <dbReference type="Proteomes" id="UP000537204"/>
    </source>
</evidence>
<dbReference type="PANTHER" id="PTHR22893">
    <property type="entry name" value="NADH OXIDOREDUCTASE-RELATED"/>
    <property type="match status" value="1"/>
</dbReference>
<dbReference type="AlphaFoldDB" id="A0A7W8ZNG3"/>
<dbReference type="InterPro" id="IPR013785">
    <property type="entry name" value="Aldolase_TIM"/>
</dbReference>
<evidence type="ECO:0000256" key="3">
    <source>
        <dbReference type="ARBA" id="ARBA00023002"/>
    </source>
</evidence>